<dbReference type="EMBL" id="MJEQ01000276">
    <property type="protein sequence ID" value="OIT37724.1"/>
    <property type="molecule type" value="Genomic_DNA"/>
</dbReference>
<evidence type="ECO:0000256" key="1">
    <source>
        <dbReference type="SAM" id="MobiDB-lite"/>
    </source>
</evidence>
<dbReference type="Proteomes" id="UP000187609">
    <property type="component" value="Unassembled WGS sequence"/>
</dbReference>
<feature type="compositionally biased region" description="Polar residues" evidence="1">
    <location>
        <begin position="1"/>
        <end position="12"/>
    </location>
</feature>
<evidence type="ECO:0000313" key="2">
    <source>
        <dbReference type="EMBL" id="OIT37724.1"/>
    </source>
</evidence>
<dbReference type="SMR" id="A0A314LA67"/>
<proteinExistence type="predicted"/>
<feature type="region of interest" description="Disordered" evidence="1">
    <location>
        <begin position="1"/>
        <end position="20"/>
    </location>
</feature>
<dbReference type="Gramene" id="OIT37724">
    <property type="protein sequence ID" value="OIT37724"/>
    <property type="gene ID" value="A4A49_14835"/>
</dbReference>
<organism evidence="2 3">
    <name type="scientific">Nicotiana attenuata</name>
    <name type="common">Coyote tobacco</name>
    <dbReference type="NCBI Taxonomy" id="49451"/>
    <lineage>
        <taxon>Eukaryota</taxon>
        <taxon>Viridiplantae</taxon>
        <taxon>Streptophyta</taxon>
        <taxon>Embryophyta</taxon>
        <taxon>Tracheophyta</taxon>
        <taxon>Spermatophyta</taxon>
        <taxon>Magnoliopsida</taxon>
        <taxon>eudicotyledons</taxon>
        <taxon>Gunneridae</taxon>
        <taxon>Pentapetalae</taxon>
        <taxon>asterids</taxon>
        <taxon>lamiids</taxon>
        <taxon>Solanales</taxon>
        <taxon>Solanaceae</taxon>
        <taxon>Nicotianoideae</taxon>
        <taxon>Nicotianeae</taxon>
        <taxon>Nicotiana</taxon>
    </lineage>
</organism>
<gene>
    <name evidence="2" type="ORF">A4A49_14835</name>
</gene>
<evidence type="ECO:0000313" key="3">
    <source>
        <dbReference type="Proteomes" id="UP000187609"/>
    </source>
</evidence>
<protein>
    <submittedName>
        <fullName evidence="2">Uncharacterized protein</fullName>
    </submittedName>
</protein>
<sequence length="180" mass="19975">MTNGVHPQTTLSEKGKAESVEFGPEDKINFYGPEEKARFVAFKGKSIAFGRTTISSTYDKTVFAMMGYTLIEGTWLKKDKAPEVILAQNSEGIKSEANISSSSDQLLLMHQNIAGIKELLTSMQEQVDKIREVTKETRADVAKLRITLQATRRQGIKAMQDVTEKLTKVTKDIDASSTLK</sequence>
<keyword evidence="3" id="KW-1185">Reference proteome</keyword>
<accession>A0A314LA67</accession>
<comment type="caution">
    <text evidence="2">The sequence shown here is derived from an EMBL/GenBank/DDBJ whole genome shotgun (WGS) entry which is preliminary data.</text>
</comment>
<dbReference type="AlphaFoldDB" id="A0A314LA67"/>
<name>A0A314LA67_NICAT</name>
<reference evidence="2" key="1">
    <citation type="submission" date="2016-11" db="EMBL/GenBank/DDBJ databases">
        <title>The genome of Nicotiana attenuata.</title>
        <authorList>
            <person name="Xu S."/>
            <person name="Brockmoeller T."/>
            <person name="Gaquerel E."/>
            <person name="Navarro A."/>
            <person name="Kuhl H."/>
            <person name="Gase K."/>
            <person name="Ling Z."/>
            <person name="Zhou W."/>
            <person name="Kreitzer C."/>
            <person name="Stanke M."/>
            <person name="Tang H."/>
            <person name="Lyons E."/>
            <person name="Pandey P."/>
            <person name="Pandey S.P."/>
            <person name="Timmermann B."/>
            <person name="Baldwin I.T."/>
        </authorList>
    </citation>
    <scope>NUCLEOTIDE SEQUENCE [LARGE SCALE GENOMIC DNA]</scope>
    <source>
        <strain evidence="2">UT</strain>
    </source>
</reference>